<accession>A0ABW2I166</accession>
<dbReference type="InterPro" id="IPR010624">
    <property type="entry name" value="KaiC_dom"/>
</dbReference>
<evidence type="ECO:0000313" key="9">
    <source>
        <dbReference type="EMBL" id="MFC7278489.1"/>
    </source>
</evidence>
<keyword evidence="10" id="KW-1185">Reference proteome</keyword>
<evidence type="ECO:0000256" key="3">
    <source>
        <dbReference type="ARBA" id="ARBA00022679"/>
    </source>
</evidence>
<dbReference type="Pfam" id="PF06745">
    <property type="entry name" value="ATPase"/>
    <property type="match status" value="2"/>
</dbReference>
<dbReference type="SMART" id="SM00382">
    <property type="entry name" value="AAA"/>
    <property type="match status" value="1"/>
</dbReference>
<evidence type="ECO:0000256" key="7">
    <source>
        <dbReference type="SAM" id="MobiDB-lite"/>
    </source>
</evidence>
<keyword evidence="2" id="KW-0597">Phosphoprotein</keyword>
<dbReference type="EC" id="2.7.11.1" evidence="1"/>
<gene>
    <name evidence="9" type="ORF">ACFQS1_31300</name>
</gene>
<dbReference type="RefSeq" id="WP_378975378.1">
    <property type="nucleotide sequence ID" value="NZ_JBHTBJ010000033.1"/>
</dbReference>
<dbReference type="PROSITE" id="PS51146">
    <property type="entry name" value="KAIC"/>
    <property type="match status" value="2"/>
</dbReference>
<dbReference type="EMBL" id="JBHTBJ010000033">
    <property type="protein sequence ID" value="MFC7278489.1"/>
    <property type="molecule type" value="Genomic_DNA"/>
</dbReference>
<dbReference type="Proteomes" id="UP001596548">
    <property type="component" value="Unassembled WGS sequence"/>
</dbReference>
<keyword evidence="6" id="KW-0378">Hydrolase</keyword>
<keyword evidence="4" id="KW-0677">Repeat</keyword>
<evidence type="ECO:0000256" key="1">
    <source>
        <dbReference type="ARBA" id="ARBA00012513"/>
    </source>
</evidence>
<name>A0ABW2I166_9ACTN</name>
<evidence type="ECO:0000259" key="8">
    <source>
        <dbReference type="PROSITE" id="PS51146"/>
    </source>
</evidence>
<proteinExistence type="predicted"/>
<reference evidence="10" key="1">
    <citation type="journal article" date="2019" name="Int. J. Syst. Evol. Microbiol.">
        <title>The Global Catalogue of Microorganisms (GCM) 10K type strain sequencing project: providing services to taxonomists for standard genome sequencing and annotation.</title>
        <authorList>
            <consortium name="The Broad Institute Genomics Platform"/>
            <consortium name="The Broad Institute Genome Sequencing Center for Infectious Disease"/>
            <person name="Wu L."/>
            <person name="Ma J."/>
        </authorList>
    </citation>
    <scope>NUCLEOTIDE SEQUENCE [LARGE SCALE GENOMIC DNA]</scope>
    <source>
        <strain evidence="10">XZYJT-10</strain>
    </source>
</reference>
<evidence type="ECO:0000313" key="10">
    <source>
        <dbReference type="Proteomes" id="UP001596548"/>
    </source>
</evidence>
<protein>
    <recommendedName>
        <fullName evidence="1">non-specific serine/threonine protein kinase</fullName>
        <ecNumber evidence="1">2.7.11.1</ecNumber>
    </recommendedName>
</protein>
<evidence type="ECO:0000256" key="4">
    <source>
        <dbReference type="ARBA" id="ARBA00022737"/>
    </source>
</evidence>
<dbReference type="InterPro" id="IPR014774">
    <property type="entry name" value="KaiC-like_dom"/>
</dbReference>
<evidence type="ECO:0000256" key="5">
    <source>
        <dbReference type="ARBA" id="ARBA00022777"/>
    </source>
</evidence>
<dbReference type="PIRSF" id="PIRSF039117">
    <property type="entry name" value="KaiC"/>
    <property type="match status" value="1"/>
</dbReference>
<evidence type="ECO:0000256" key="6">
    <source>
        <dbReference type="ARBA" id="ARBA00022801"/>
    </source>
</evidence>
<dbReference type="PANTHER" id="PTHR42926:SF1">
    <property type="entry name" value="CIRCADIAN CLOCK OSCILLATOR PROTEIN KAIC 1"/>
    <property type="match status" value="1"/>
</dbReference>
<evidence type="ECO:0000256" key="2">
    <source>
        <dbReference type="ARBA" id="ARBA00022553"/>
    </source>
</evidence>
<feature type="domain" description="KaiC" evidence="8">
    <location>
        <begin position="238"/>
        <end position="470"/>
    </location>
</feature>
<dbReference type="InterPro" id="IPR051347">
    <property type="entry name" value="Circadian_clock_KaiC-rel"/>
</dbReference>
<keyword evidence="3" id="KW-0808">Transferase</keyword>
<feature type="region of interest" description="Disordered" evidence="7">
    <location>
        <begin position="478"/>
        <end position="498"/>
    </location>
</feature>
<keyword evidence="5" id="KW-0418">Kinase</keyword>
<comment type="caution">
    <text evidence="9">The sequence shown here is derived from an EMBL/GenBank/DDBJ whole genome shotgun (WGS) entry which is preliminary data.</text>
</comment>
<dbReference type="PANTHER" id="PTHR42926">
    <property type="match status" value="1"/>
</dbReference>
<dbReference type="InterPro" id="IPR030665">
    <property type="entry name" value="KaiC"/>
</dbReference>
<feature type="domain" description="KaiC" evidence="8">
    <location>
        <begin position="2"/>
        <end position="235"/>
    </location>
</feature>
<dbReference type="SUPFAM" id="SSF52540">
    <property type="entry name" value="P-loop containing nucleoside triphosphate hydrolases"/>
    <property type="match status" value="2"/>
</dbReference>
<dbReference type="Gene3D" id="3.40.50.300">
    <property type="entry name" value="P-loop containing nucleotide triphosphate hydrolases"/>
    <property type="match status" value="2"/>
</dbReference>
<sequence length="498" mass="53917">MKWLSTGLADLDLILGGGLQPGSVVVVAGPPGSGKTILAQQICFTNATAENKAVYYTTLSEPHSKLVEHLRGFAFFDPTALGPKVEYVHLGDMLRDTGDNDLEPLINEVVRRALDDEPVLVVIDSSKMLRDFVGEHALRMALYDLSSRVAHSRAVLLLLGEYTPEDMQTGAEFTLADGIVQLSHQSREPVDRRGLRVVKMRAADHLGGTHTVQITTQGLQVYPRVESLLPHDVPAKVERIPSGVPGLDALMGGGIPHGDATLVLGPSGVGKTISCLNFVAEGLARGERCLYIAFQDTVDQLVDMAGTFGWDFAAARAGDQLVISHVPVGDLDLDVLASVIRHRLTDSAITRVVIDNLAEMVHAAREAERFPAYLRSLLGVVRAAGASLWVTSETRTFGPMEEPLVGLMFLFHNVVPVRYIEHRSEIGRAVNVLKMRNSRHDNGMYTCRIADEGLSVGDRLHDLTGMLGWSSLRDWPTPSGHDGTATSQAAAVDAPTNH</sequence>
<dbReference type="InterPro" id="IPR027417">
    <property type="entry name" value="P-loop_NTPase"/>
</dbReference>
<dbReference type="InterPro" id="IPR003593">
    <property type="entry name" value="AAA+_ATPase"/>
</dbReference>
<organism evidence="9 10">
    <name type="scientific">Paractinoplanes rhizophilus</name>
    <dbReference type="NCBI Taxonomy" id="1416877"/>
    <lineage>
        <taxon>Bacteria</taxon>
        <taxon>Bacillati</taxon>
        <taxon>Actinomycetota</taxon>
        <taxon>Actinomycetes</taxon>
        <taxon>Micromonosporales</taxon>
        <taxon>Micromonosporaceae</taxon>
        <taxon>Paractinoplanes</taxon>
    </lineage>
</organism>